<accession>A0A1A8T4W1</accession>
<dbReference type="AlphaFoldDB" id="A0A1A8T4W1"/>
<dbReference type="PANTHER" id="PTHR11927:SF9">
    <property type="entry name" value="L-FUCOSYLTRANSFERASE"/>
    <property type="match status" value="1"/>
</dbReference>
<evidence type="ECO:0000313" key="4">
    <source>
        <dbReference type="Proteomes" id="UP000092544"/>
    </source>
</evidence>
<dbReference type="GO" id="GO:0008107">
    <property type="term" value="F:galactoside 2-alpha-L-fucosyltransferase activity"/>
    <property type="evidence" value="ECO:0007669"/>
    <property type="project" value="InterPro"/>
</dbReference>
<dbReference type="RefSeq" id="WP_067012805.1">
    <property type="nucleotide sequence ID" value="NZ_FLOB01000001.1"/>
</dbReference>
<dbReference type="InterPro" id="IPR002516">
    <property type="entry name" value="Glyco_trans_11"/>
</dbReference>
<evidence type="ECO:0000313" key="3">
    <source>
        <dbReference type="EMBL" id="SBS26997.1"/>
    </source>
</evidence>
<name>A0A1A8T4W1_9GAMM</name>
<dbReference type="GO" id="GO:0005975">
    <property type="term" value="P:carbohydrate metabolic process"/>
    <property type="evidence" value="ECO:0007669"/>
    <property type="project" value="InterPro"/>
</dbReference>
<evidence type="ECO:0000256" key="1">
    <source>
        <dbReference type="ARBA" id="ARBA00022676"/>
    </source>
</evidence>
<evidence type="ECO:0000256" key="2">
    <source>
        <dbReference type="ARBA" id="ARBA00022679"/>
    </source>
</evidence>
<organism evidence="3 4">
    <name type="scientific">Marinomonas spartinae</name>
    <dbReference type="NCBI Taxonomy" id="1792290"/>
    <lineage>
        <taxon>Bacteria</taxon>
        <taxon>Pseudomonadati</taxon>
        <taxon>Pseudomonadota</taxon>
        <taxon>Gammaproteobacteria</taxon>
        <taxon>Oceanospirillales</taxon>
        <taxon>Oceanospirillaceae</taxon>
        <taxon>Marinomonas</taxon>
    </lineage>
</organism>
<sequence length="286" mass="33554">MKKIEIELSGGLGNQLFQYAKFIDMKDNLSKNEFEVFLVEKKLSLEFKARCRCRLSELLELGSGFFVKKSFFRDFLFFLNKKNILKKYALYEDDWWKVKGEFGLESLNFKSDVRVRSLFQKKPSLKSLNIIKKEYLSKEKNKECLFNLDEAYSVIHIRLGDYLTSRVAIEEIGVLPEKYFKVAYEKILEKSKNLYIVTNGSVGEVKKIFGEEFPEERVVNNLNDIDSFCFISGAEFIAIANSTFSLWAAYLSDARKVYCPSKWMISKDIKKDFKGLYFDDWEIISY</sequence>
<dbReference type="Pfam" id="PF01531">
    <property type="entry name" value="Glyco_transf_11"/>
    <property type="match status" value="1"/>
</dbReference>
<dbReference type="Proteomes" id="UP000092544">
    <property type="component" value="Unassembled WGS sequence"/>
</dbReference>
<reference evidence="3 4" key="1">
    <citation type="submission" date="2016-06" db="EMBL/GenBank/DDBJ databases">
        <authorList>
            <person name="Kjaerup R.B."/>
            <person name="Dalgaard T.S."/>
            <person name="Juul-Madsen H.R."/>
        </authorList>
    </citation>
    <scope>NUCLEOTIDE SEQUENCE [LARGE SCALE GENOMIC DNA]</scope>
    <source>
        <strain evidence="3 4">CECT 8886</strain>
    </source>
</reference>
<protein>
    <submittedName>
        <fullName evidence="3">Glycosyl transferase family 11</fullName>
    </submittedName>
</protein>
<dbReference type="EMBL" id="FLOB01000001">
    <property type="protein sequence ID" value="SBS26997.1"/>
    <property type="molecule type" value="Genomic_DNA"/>
</dbReference>
<keyword evidence="4" id="KW-1185">Reference proteome</keyword>
<keyword evidence="2 3" id="KW-0808">Transferase</keyword>
<keyword evidence="1" id="KW-0328">Glycosyltransferase</keyword>
<dbReference type="STRING" id="1792290.MSP8886_00771"/>
<gene>
    <name evidence="3" type="ORF">MSP8886_00771</name>
</gene>
<proteinExistence type="predicted"/>
<dbReference type="PANTHER" id="PTHR11927">
    <property type="entry name" value="GALACTOSIDE 2-L-FUCOSYLTRANSFERASE"/>
    <property type="match status" value="1"/>
</dbReference>
<dbReference type="GO" id="GO:0016020">
    <property type="term" value="C:membrane"/>
    <property type="evidence" value="ECO:0007669"/>
    <property type="project" value="InterPro"/>
</dbReference>